<evidence type="ECO:0000313" key="2">
    <source>
        <dbReference type="EMBL" id="KAL3684921.1"/>
    </source>
</evidence>
<dbReference type="AlphaFoldDB" id="A0ABD3H1W2"/>
<dbReference type="InterPro" id="IPR029063">
    <property type="entry name" value="SAM-dependent_MTases_sf"/>
</dbReference>
<dbReference type="PANTHER" id="PTHR45036:SF1">
    <property type="entry name" value="METHYLTRANSFERASE LIKE 7A"/>
    <property type="match status" value="1"/>
</dbReference>
<dbReference type="InterPro" id="IPR013216">
    <property type="entry name" value="Methyltransf_11"/>
</dbReference>
<dbReference type="InterPro" id="IPR052356">
    <property type="entry name" value="Thiol_S-MT"/>
</dbReference>
<feature type="domain" description="Methyltransferase type 11" evidence="1">
    <location>
        <begin position="10"/>
        <end position="110"/>
    </location>
</feature>
<organism evidence="2 3">
    <name type="scientific">Riccia sorocarpa</name>
    <dbReference type="NCBI Taxonomy" id="122646"/>
    <lineage>
        <taxon>Eukaryota</taxon>
        <taxon>Viridiplantae</taxon>
        <taxon>Streptophyta</taxon>
        <taxon>Embryophyta</taxon>
        <taxon>Marchantiophyta</taxon>
        <taxon>Marchantiopsida</taxon>
        <taxon>Marchantiidae</taxon>
        <taxon>Marchantiales</taxon>
        <taxon>Ricciaceae</taxon>
        <taxon>Riccia</taxon>
    </lineage>
</organism>
<keyword evidence="3" id="KW-1185">Reference proteome</keyword>
<evidence type="ECO:0000259" key="1">
    <source>
        <dbReference type="Pfam" id="PF08241"/>
    </source>
</evidence>
<evidence type="ECO:0000313" key="3">
    <source>
        <dbReference type="Proteomes" id="UP001633002"/>
    </source>
</evidence>
<dbReference type="EMBL" id="JBJQOH010000006">
    <property type="protein sequence ID" value="KAL3684921.1"/>
    <property type="molecule type" value="Genomic_DNA"/>
</dbReference>
<dbReference type="Gene3D" id="3.40.50.150">
    <property type="entry name" value="Vaccinia Virus protein VP39"/>
    <property type="match status" value="1"/>
</dbReference>
<protein>
    <recommendedName>
        <fullName evidence="1">Methyltransferase type 11 domain-containing protein</fullName>
    </recommendedName>
</protein>
<sequence length="184" mass="19931">MLDDSTENVLELGIGTGPNLKYYGNKPRIQKVVGVDPNLQMAKFCYAAALRAGLAESQFEFIHGVGEIIPLPDASIDAVVSTLVLCSVSNVTSTLKEVKRVLKPGGSFLFIEHVAAPEGNGLRLWQRVFDPLQQLFADGCHLTRDTLEDIKAAKFKSVEAERFTLPGLFVIGPHISGVAHTADL</sequence>
<dbReference type="CDD" id="cd02440">
    <property type="entry name" value="AdoMet_MTases"/>
    <property type="match status" value="1"/>
</dbReference>
<name>A0ABD3H1W2_9MARC</name>
<dbReference type="Proteomes" id="UP001633002">
    <property type="component" value="Unassembled WGS sequence"/>
</dbReference>
<dbReference type="PANTHER" id="PTHR45036">
    <property type="entry name" value="METHYLTRANSFERASE LIKE 7B"/>
    <property type="match status" value="1"/>
</dbReference>
<dbReference type="SUPFAM" id="SSF53335">
    <property type="entry name" value="S-adenosyl-L-methionine-dependent methyltransferases"/>
    <property type="match status" value="1"/>
</dbReference>
<proteinExistence type="predicted"/>
<reference evidence="2 3" key="1">
    <citation type="submission" date="2024-09" db="EMBL/GenBank/DDBJ databases">
        <title>Chromosome-scale assembly of Riccia sorocarpa.</title>
        <authorList>
            <person name="Paukszto L."/>
        </authorList>
    </citation>
    <scope>NUCLEOTIDE SEQUENCE [LARGE SCALE GENOMIC DNA]</scope>
    <source>
        <strain evidence="2">LP-2024</strain>
        <tissue evidence="2">Aerial parts of the thallus</tissue>
    </source>
</reference>
<gene>
    <name evidence="2" type="ORF">R1sor_002943</name>
</gene>
<accession>A0ABD3H1W2</accession>
<comment type="caution">
    <text evidence="2">The sequence shown here is derived from an EMBL/GenBank/DDBJ whole genome shotgun (WGS) entry which is preliminary data.</text>
</comment>
<dbReference type="Pfam" id="PF08241">
    <property type="entry name" value="Methyltransf_11"/>
    <property type="match status" value="1"/>
</dbReference>